<feature type="domain" description="CO dehydrogenase flavoprotein C-terminal" evidence="1">
    <location>
        <begin position="7"/>
        <end position="53"/>
    </location>
</feature>
<evidence type="ECO:0000313" key="2">
    <source>
        <dbReference type="EMBL" id="KAH3859134.1"/>
    </source>
</evidence>
<accession>A0A9D4LK10</accession>
<dbReference type="EMBL" id="JAIWYP010000003">
    <property type="protein sequence ID" value="KAH3859134.1"/>
    <property type="molecule type" value="Genomic_DNA"/>
</dbReference>
<organism evidence="2 3">
    <name type="scientific">Dreissena polymorpha</name>
    <name type="common">Zebra mussel</name>
    <name type="synonym">Mytilus polymorpha</name>
    <dbReference type="NCBI Taxonomy" id="45954"/>
    <lineage>
        <taxon>Eukaryota</taxon>
        <taxon>Metazoa</taxon>
        <taxon>Spiralia</taxon>
        <taxon>Lophotrochozoa</taxon>
        <taxon>Mollusca</taxon>
        <taxon>Bivalvia</taxon>
        <taxon>Autobranchia</taxon>
        <taxon>Heteroconchia</taxon>
        <taxon>Euheterodonta</taxon>
        <taxon>Imparidentia</taxon>
        <taxon>Neoheterodontei</taxon>
        <taxon>Myida</taxon>
        <taxon>Dreissenoidea</taxon>
        <taxon>Dreissenidae</taxon>
        <taxon>Dreissena</taxon>
    </lineage>
</organism>
<evidence type="ECO:0000313" key="3">
    <source>
        <dbReference type="Proteomes" id="UP000828390"/>
    </source>
</evidence>
<dbReference type="AlphaFoldDB" id="A0A9D4LK10"/>
<gene>
    <name evidence="2" type="ORF">DPMN_101850</name>
</gene>
<dbReference type="InterPro" id="IPR005107">
    <property type="entry name" value="CO_DH_flav_C"/>
</dbReference>
<dbReference type="Proteomes" id="UP000828390">
    <property type="component" value="Unassembled WGS sequence"/>
</dbReference>
<dbReference type="InterPro" id="IPR036683">
    <property type="entry name" value="CO_DH_flav_C_dom_sf"/>
</dbReference>
<dbReference type="Gene3D" id="3.30.390.50">
    <property type="entry name" value="CO dehydrogenase flavoprotein, C-terminal domain"/>
    <property type="match status" value="1"/>
</dbReference>
<comment type="caution">
    <text evidence="2">The sequence shown here is derived from an EMBL/GenBank/DDBJ whole genome shotgun (WGS) entry which is preliminary data.</text>
</comment>
<proteinExistence type="predicted"/>
<reference evidence="2" key="2">
    <citation type="submission" date="2020-11" db="EMBL/GenBank/DDBJ databases">
        <authorList>
            <person name="McCartney M.A."/>
            <person name="Auch B."/>
            <person name="Kono T."/>
            <person name="Mallez S."/>
            <person name="Becker A."/>
            <person name="Gohl D.M."/>
            <person name="Silverstein K.A.T."/>
            <person name="Koren S."/>
            <person name="Bechman K.B."/>
            <person name="Herman A."/>
            <person name="Abrahante J.E."/>
            <person name="Garbe J."/>
        </authorList>
    </citation>
    <scope>NUCLEOTIDE SEQUENCE</scope>
    <source>
        <strain evidence="2">Duluth1</strain>
        <tissue evidence="2">Whole animal</tissue>
    </source>
</reference>
<name>A0A9D4LK10_DREPO</name>
<sequence>MMFAHFRSWDDSLVSHVCGSLADELPLSPGAPGGMAEYRRSLTLSFFFKFSLQCCNNLK</sequence>
<dbReference type="SUPFAM" id="SSF55447">
    <property type="entry name" value="CO dehydrogenase flavoprotein C-terminal domain-like"/>
    <property type="match status" value="1"/>
</dbReference>
<evidence type="ECO:0000259" key="1">
    <source>
        <dbReference type="Pfam" id="PF03450"/>
    </source>
</evidence>
<protein>
    <recommendedName>
        <fullName evidence="1">CO dehydrogenase flavoprotein C-terminal domain-containing protein</fullName>
    </recommendedName>
</protein>
<keyword evidence="3" id="KW-1185">Reference proteome</keyword>
<dbReference type="Pfam" id="PF03450">
    <property type="entry name" value="CO_deh_flav_C"/>
    <property type="match status" value="1"/>
</dbReference>
<reference evidence="2" key="1">
    <citation type="journal article" date="2019" name="bioRxiv">
        <title>The Genome of the Zebra Mussel, Dreissena polymorpha: A Resource for Invasive Species Research.</title>
        <authorList>
            <person name="McCartney M.A."/>
            <person name="Auch B."/>
            <person name="Kono T."/>
            <person name="Mallez S."/>
            <person name="Zhang Y."/>
            <person name="Obille A."/>
            <person name="Becker A."/>
            <person name="Abrahante J.E."/>
            <person name="Garbe J."/>
            <person name="Badalamenti J.P."/>
            <person name="Herman A."/>
            <person name="Mangelson H."/>
            <person name="Liachko I."/>
            <person name="Sullivan S."/>
            <person name="Sone E.D."/>
            <person name="Koren S."/>
            <person name="Silverstein K.A.T."/>
            <person name="Beckman K.B."/>
            <person name="Gohl D.M."/>
        </authorList>
    </citation>
    <scope>NUCLEOTIDE SEQUENCE</scope>
    <source>
        <strain evidence="2">Duluth1</strain>
        <tissue evidence="2">Whole animal</tissue>
    </source>
</reference>